<protein>
    <submittedName>
        <fullName evidence="3">PPOX class F420-dependent oxidoreductase</fullName>
        <ecNumber evidence="3">1.-.-.-</ecNumber>
    </submittedName>
</protein>
<evidence type="ECO:0000256" key="1">
    <source>
        <dbReference type="ARBA" id="ARBA00023002"/>
    </source>
</evidence>
<dbReference type="EC" id="1.-.-.-" evidence="3"/>
<proteinExistence type="predicted"/>
<evidence type="ECO:0000313" key="4">
    <source>
        <dbReference type="Proteomes" id="UP001597045"/>
    </source>
</evidence>
<dbReference type="InterPro" id="IPR011576">
    <property type="entry name" value="Pyridox_Oxase_N"/>
</dbReference>
<dbReference type="Gene3D" id="2.30.110.10">
    <property type="entry name" value="Electron Transport, Fmn-binding Protein, Chain A"/>
    <property type="match status" value="1"/>
</dbReference>
<feature type="domain" description="Pyridoxamine 5'-phosphate oxidase N-terminal" evidence="2">
    <location>
        <begin position="3"/>
        <end position="111"/>
    </location>
</feature>
<dbReference type="InterPro" id="IPR012349">
    <property type="entry name" value="Split_barrel_FMN-bd"/>
</dbReference>
<sequence>MDSRVRAFLLAGTRTGKLGVVRASGLPHVTPVWFLLDDDDTLVLTTWSKSVKGRTLARTRAFTLCVDDQTPPYSYVMLECRVRSIDDQDPGLREWATRIGGRYMGAERAEEYGRRNSVPGEYLVRAEVTKVVAQFDIAN</sequence>
<evidence type="ECO:0000259" key="2">
    <source>
        <dbReference type="Pfam" id="PF01243"/>
    </source>
</evidence>
<dbReference type="InterPro" id="IPR052019">
    <property type="entry name" value="F420H2_bilvrd_red/Heme_oxyg"/>
</dbReference>
<dbReference type="Proteomes" id="UP001597045">
    <property type="component" value="Unassembled WGS sequence"/>
</dbReference>
<name>A0ABW3MA55_9PSEU</name>
<accession>A0ABW3MA55</accession>
<dbReference type="GO" id="GO:0016491">
    <property type="term" value="F:oxidoreductase activity"/>
    <property type="evidence" value="ECO:0007669"/>
    <property type="project" value="UniProtKB-KW"/>
</dbReference>
<keyword evidence="4" id="KW-1185">Reference proteome</keyword>
<comment type="caution">
    <text evidence="3">The sequence shown here is derived from an EMBL/GenBank/DDBJ whole genome shotgun (WGS) entry which is preliminary data.</text>
</comment>
<gene>
    <name evidence="3" type="ORF">ACFQ1S_16765</name>
</gene>
<dbReference type="NCBIfam" id="TIGR03618">
    <property type="entry name" value="Rv1155_F420"/>
    <property type="match status" value="1"/>
</dbReference>
<dbReference type="InterPro" id="IPR019920">
    <property type="entry name" value="F420-binding_dom_put"/>
</dbReference>
<organism evidence="3 4">
    <name type="scientific">Kibdelosporangium lantanae</name>
    <dbReference type="NCBI Taxonomy" id="1497396"/>
    <lineage>
        <taxon>Bacteria</taxon>
        <taxon>Bacillati</taxon>
        <taxon>Actinomycetota</taxon>
        <taxon>Actinomycetes</taxon>
        <taxon>Pseudonocardiales</taxon>
        <taxon>Pseudonocardiaceae</taxon>
        <taxon>Kibdelosporangium</taxon>
    </lineage>
</organism>
<reference evidence="4" key="1">
    <citation type="journal article" date="2019" name="Int. J. Syst. Evol. Microbiol.">
        <title>The Global Catalogue of Microorganisms (GCM) 10K type strain sequencing project: providing services to taxonomists for standard genome sequencing and annotation.</title>
        <authorList>
            <consortium name="The Broad Institute Genomics Platform"/>
            <consortium name="The Broad Institute Genome Sequencing Center for Infectious Disease"/>
            <person name="Wu L."/>
            <person name="Ma J."/>
        </authorList>
    </citation>
    <scope>NUCLEOTIDE SEQUENCE [LARGE SCALE GENOMIC DNA]</scope>
    <source>
        <strain evidence="4">JCM 31486</strain>
    </source>
</reference>
<dbReference type="Pfam" id="PF01243">
    <property type="entry name" value="PNPOx_N"/>
    <property type="match status" value="1"/>
</dbReference>
<dbReference type="PANTHER" id="PTHR35176:SF1">
    <property type="entry name" value="F420H(2)-DEPENDENT BILIVERDIN REDUCTASE"/>
    <property type="match status" value="1"/>
</dbReference>
<dbReference type="EMBL" id="JBHTIS010000920">
    <property type="protein sequence ID" value="MFD1047081.1"/>
    <property type="molecule type" value="Genomic_DNA"/>
</dbReference>
<dbReference type="SUPFAM" id="SSF50475">
    <property type="entry name" value="FMN-binding split barrel"/>
    <property type="match status" value="1"/>
</dbReference>
<evidence type="ECO:0000313" key="3">
    <source>
        <dbReference type="EMBL" id="MFD1047081.1"/>
    </source>
</evidence>
<keyword evidence="1 3" id="KW-0560">Oxidoreductase</keyword>
<dbReference type="PANTHER" id="PTHR35176">
    <property type="entry name" value="HEME OXYGENASE HI_0854-RELATED"/>
    <property type="match status" value="1"/>
</dbReference>